<dbReference type="InterPro" id="IPR004193">
    <property type="entry name" value="Glyco_hydro_13_N"/>
</dbReference>
<dbReference type="EMBL" id="LWDV01000009">
    <property type="protein sequence ID" value="OCL26388.1"/>
    <property type="molecule type" value="Genomic_DNA"/>
</dbReference>
<dbReference type="Pfam" id="PF22019">
    <property type="entry name" value="GlgB_N"/>
    <property type="match status" value="1"/>
</dbReference>
<comment type="caution">
    <text evidence="13">The sequence shown here is derived from an EMBL/GenBank/DDBJ whole genome shotgun (WGS) entry which is preliminary data.</text>
</comment>
<name>A0A1C0A843_9FIRM</name>
<dbReference type="InterPro" id="IPR044143">
    <property type="entry name" value="GlgB_N_E_set_prok"/>
</dbReference>
<evidence type="ECO:0000313" key="14">
    <source>
        <dbReference type="Proteomes" id="UP000093514"/>
    </source>
</evidence>
<keyword evidence="8 10" id="KW-0320">Glycogen biosynthesis</keyword>
<evidence type="ECO:0000256" key="2">
    <source>
        <dbReference type="ARBA" id="ARBA00002953"/>
    </source>
</evidence>
<dbReference type="CDD" id="cd11322">
    <property type="entry name" value="AmyAc_Glg_BE"/>
    <property type="match status" value="1"/>
</dbReference>
<dbReference type="GO" id="GO:0005829">
    <property type="term" value="C:cytosol"/>
    <property type="evidence" value="ECO:0007669"/>
    <property type="project" value="TreeGrafter"/>
</dbReference>
<dbReference type="Pfam" id="PF02922">
    <property type="entry name" value="CBM_48"/>
    <property type="match status" value="1"/>
</dbReference>
<dbReference type="UniPathway" id="UPA00164"/>
<reference evidence="13 14" key="2">
    <citation type="submission" date="2016-08" db="EMBL/GenBank/DDBJ databases">
        <title>Orenia metallireducens sp. nov. strain Z6, a Novel Metal-reducing Firmicute from the Deep Subsurface.</title>
        <authorList>
            <person name="Maxim B.I."/>
            <person name="Kenneth K."/>
            <person name="Flynn T.M."/>
            <person name="Oloughlin E.J."/>
            <person name="Locke R.A."/>
            <person name="Weber J.R."/>
            <person name="Egan S.M."/>
            <person name="Mackie R.I."/>
            <person name="Cann I.K."/>
        </authorList>
    </citation>
    <scope>NUCLEOTIDE SEQUENCE [LARGE SCALE GENOMIC DNA]</scope>
    <source>
        <strain evidence="13 14">Z6</strain>
    </source>
</reference>
<dbReference type="InterPro" id="IPR013780">
    <property type="entry name" value="Glyco_hydro_b"/>
</dbReference>
<dbReference type="GO" id="GO:0005978">
    <property type="term" value="P:glycogen biosynthetic process"/>
    <property type="evidence" value="ECO:0007669"/>
    <property type="project" value="UniProtKB-UniRule"/>
</dbReference>
<feature type="active site" description="Nucleophile" evidence="10 11">
    <location>
        <position position="410"/>
    </location>
</feature>
<reference evidence="14" key="1">
    <citation type="submission" date="2016-07" db="EMBL/GenBank/DDBJ databases">
        <authorList>
            <person name="Florea S."/>
            <person name="Webb J.S."/>
            <person name="Jaromczyk J."/>
            <person name="Schardl C.L."/>
        </authorList>
    </citation>
    <scope>NUCLEOTIDE SEQUENCE [LARGE SCALE GENOMIC DNA]</scope>
    <source>
        <strain evidence="14">Z6</strain>
    </source>
</reference>
<feature type="domain" description="Glycosyl hydrolase family 13 catalytic" evidence="12">
    <location>
        <begin position="251"/>
        <end position="606"/>
    </location>
</feature>
<gene>
    <name evidence="10" type="primary">glgB</name>
    <name evidence="13" type="ORF">U472_10315</name>
</gene>
<dbReference type="CDD" id="cd02855">
    <property type="entry name" value="E_set_GBE_prok_N"/>
    <property type="match status" value="1"/>
</dbReference>
<dbReference type="InterPro" id="IPR014756">
    <property type="entry name" value="Ig_E-set"/>
</dbReference>
<comment type="similarity">
    <text evidence="4 10">Belongs to the glycosyl hydrolase 13 family. GlgB subfamily.</text>
</comment>
<dbReference type="SMART" id="SM00642">
    <property type="entry name" value="Aamy"/>
    <property type="match status" value="1"/>
</dbReference>
<dbReference type="RefSeq" id="WP_068718165.1">
    <property type="nucleotide sequence ID" value="NZ_LWDV01000009.1"/>
</dbReference>
<dbReference type="FunFam" id="2.60.40.10:FF:000169">
    <property type="entry name" value="1,4-alpha-glucan branching enzyme GlgB"/>
    <property type="match status" value="1"/>
</dbReference>
<keyword evidence="5 10" id="KW-0321">Glycogen metabolism</keyword>
<evidence type="ECO:0000256" key="10">
    <source>
        <dbReference type="HAMAP-Rule" id="MF_00685"/>
    </source>
</evidence>
<evidence type="ECO:0000256" key="11">
    <source>
        <dbReference type="PIRSR" id="PIRSR000463-1"/>
    </source>
</evidence>
<evidence type="ECO:0000256" key="9">
    <source>
        <dbReference type="ARBA" id="ARBA00023277"/>
    </source>
</evidence>
<dbReference type="FunFam" id="2.60.40.1180:FF:000002">
    <property type="entry name" value="1,4-alpha-glucan branching enzyme GlgB"/>
    <property type="match status" value="1"/>
</dbReference>
<dbReference type="GO" id="GO:0043169">
    <property type="term" value="F:cation binding"/>
    <property type="evidence" value="ECO:0007669"/>
    <property type="project" value="InterPro"/>
</dbReference>
<dbReference type="InterPro" id="IPR006048">
    <property type="entry name" value="A-amylase/branching_C"/>
</dbReference>
<accession>A0A1C0A843</accession>
<evidence type="ECO:0000256" key="3">
    <source>
        <dbReference type="ARBA" id="ARBA00004964"/>
    </source>
</evidence>
<dbReference type="GO" id="GO:0004553">
    <property type="term" value="F:hydrolase activity, hydrolyzing O-glycosyl compounds"/>
    <property type="evidence" value="ECO:0007669"/>
    <property type="project" value="InterPro"/>
</dbReference>
<dbReference type="Proteomes" id="UP000093514">
    <property type="component" value="Unassembled WGS sequence"/>
</dbReference>
<organism evidence="13 14">
    <name type="scientific">Orenia metallireducens</name>
    <dbReference type="NCBI Taxonomy" id="1413210"/>
    <lineage>
        <taxon>Bacteria</taxon>
        <taxon>Bacillati</taxon>
        <taxon>Bacillota</taxon>
        <taxon>Clostridia</taxon>
        <taxon>Halanaerobiales</taxon>
        <taxon>Halobacteroidaceae</taxon>
        <taxon>Orenia</taxon>
    </lineage>
</organism>
<protein>
    <recommendedName>
        <fullName evidence="10">1,4-alpha-glucan branching enzyme GlgB</fullName>
        <ecNumber evidence="10">2.4.1.18</ecNumber>
    </recommendedName>
    <alternativeName>
        <fullName evidence="10">1,4-alpha-D-glucan:1,4-alpha-D-glucan 6-glucosyl-transferase</fullName>
    </alternativeName>
    <alternativeName>
        <fullName evidence="10">Alpha-(1-&gt;4)-glucan branching enzyme</fullName>
    </alternativeName>
    <alternativeName>
        <fullName evidence="10">Glycogen branching enzyme</fullName>
        <shortName evidence="10">BE</shortName>
    </alternativeName>
</protein>
<dbReference type="InterPro" id="IPR037439">
    <property type="entry name" value="Branching_enzy"/>
</dbReference>
<dbReference type="Gene3D" id="3.20.20.80">
    <property type="entry name" value="Glycosidases"/>
    <property type="match status" value="1"/>
</dbReference>
<keyword evidence="14" id="KW-1185">Reference proteome</keyword>
<dbReference type="HAMAP" id="MF_00685">
    <property type="entry name" value="GlgB"/>
    <property type="match status" value="1"/>
</dbReference>
<dbReference type="PANTHER" id="PTHR43651">
    <property type="entry name" value="1,4-ALPHA-GLUCAN-BRANCHING ENZYME"/>
    <property type="match status" value="1"/>
</dbReference>
<dbReference type="NCBIfam" id="TIGR01515">
    <property type="entry name" value="branching_enzym"/>
    <property type="match status" value="1"/>
</dbReference>
<dbReference type="EC" id="2.4.1.18" evidence="10"/>
<comment type="subunit">
    <text evidence="10">Monomer.</text>
</comment>
<dbReference type="Gene3D" id="2.60.40.1180">
    <property type="entry name" value="Golgi alpha-mannosidase II"/>
    <property type="match status" value="1"/>
</dbReference>
<sequence>MATLNEHEMNPILNAQIKDPAYLLGMHQLGEEKVVIRAFEPYAEKVFLISDQLEEEVELELIHGDGLFERVIETEEFFDYELKYRGYHGGEWQRKDPYSFQPYLSDYDLYLFSEGNHHRVYEKMGAHVVTHQGVKGTVFTVWAPEAERVSVIGNFNSWDGRVHQMKLLGHSGVWELFIPGIGEGEVYRFEILSKEGYTLIKSDPYAFYSEVRPANASVVYDYNGKYEWQDDHWMEKRAKTNWLERPMSIYEVNLGSWARVPEEENRFLSYRELADKLVDYVKEHNYTHVELMPVAEHPLDESWGYQVTGYFAVTSRFGKPEDLMYLIDEFHKNDIGVILDWVPGHFPKDAHGLGRFDGSAVYEHLDPRLGEHQDWGTYIFNYGRNEVKNFLISNALYWLDKFHIDGLRVDAVASMLYLDYSREGDQWVPNKYGGRENLEAIEFLQYFNSISHEYYPGILTIAEESTAFEGVSKPTYLGGLGFSMKWNMGWMNDALEYIEKDPIYRKYHHNNLTFPFVYAFNENFILVLSHDEVVHMKGSMINKMPGDYWQKFANLRAFYSYMYAHPGKNLTFMGGEFGQWKEWNATQSLDWNLLDFEAHQKLLDFVTDLNGIYQEEAALWEIDFSYDGFEWIDCHDADNSIISFMRKAKNPDEFIIAVFNFTPIERSNYRVGVPREGYYEEILNSNAEKYWGSNSGNMGGVWSEDHPWQNRECSINITLPPLSGLYFKFKR</sequence>
<dbReference type="NCBIfam" id="NF003811">
    <property type="entry name" value="PRK05402.1"/>
    <property type="match status" value="1"/>
</dbReference>
<comment type="catalytic activity">
    <reaction evidence="1 10">
        <text>Transfers a segment of a (1-&gt;4)-alpha-D-glucan chain to a primary hydroxy group in a similar glucan chain.</text>
        <dbReference type="EC" id="2.4.1.18"/>
    </reaction>
</comment>
<evidence type="ECO:0000256" key="8">
    <source>
        <dbReference type="ARBA" id="ARBA00023056"/>
    </source>
</evidence>
<comment type="function">
    <text evidence="2 10">Catalyzes the formation of the alpha-1,6-glucosidic linkages in glycogen by scission of a 1,4-alpha-linked oligosaccharide from growing alpha-1,4-glucan chains and the subsequent attachment of the oligosaccharide to the alpha-1,6 position.</text>
</comment>
<dbReference type="FunFam" id="3.20.20.80:FF:000003">
    <property type="entry name" value="1,4-alpha-glucan branching enzyme GlgB"/>
    <property type="match status" value="1"/>
</dbReference>
<keyword evidence="7 10" id="KW-0808">Transferase</keyword>
<keyword evidence="6 10" id="KW-0328">Glycosyltransferase</keyword>
<dbReference type="PIRSF" id="PIRSF000463">
    <property type="entry name" value="GlgB"/>
    <property type="match status" value="1"/>
</dbReference>
<keyword evidence="9 10" id="KW-0119">Carbohydrate metabolism</keyword>
<proteinExistence type="inferred from homology"/>
<dbReference type="SUPFAM" id="SSF81296">
    <property type="entry name" value="E set domains"/>
    <property type="match status" value="2"/>
</dbReference>
<dbReference type="SUPFAM" id="SSF51011">
    <property type="entry name" value="Glycosyl hydrolase domain"/>
    <property type="match status" value="1"/>
</dbReference>
<evidence type="ECO:0000256" key="1">
    <source>
        <dbReference type="ARBA" id="ARBA00000826"/>
    </source>
</evidence>
<dbReference type="InterPro" id="IPR013783">
    <property type="entry name" value="Ig-like_fold"/>
</dbReference>
<dbReference type="InterPro" id="IPR054169">
    <property type="entry name" value="GlgB_N"/>
</dbReference>
<comment type="pathway">
    <text evidence="3 10">Glycan biosynthesis; glycogen biosynthesis.</text>
</comment>
<dbReference type="AlphaFoldDB" id="A0A1C0A843"/>
<dbReference type="Gene3D" id="2.60.40.10">
    <property type="entry name" value="Immunoglobulins"/>
    <property type="match status" value="2"/>
</dbReference>
<evidence type="ECO:0000313" key="13">
    <source>
        <dbReference type="EMBL" id="OCL26388.1"/>
    </source>
</evidence>
<evidence type="ECO:0000256" key="7">
    <source>
        <dbReference type="ARBA" id="ARBA00022679"/>
    </source>
</evidence>
<dbReference type="NCBIfam" id="NF008967">
    <property type="entry name" value="PRK12313.1"/>
    <property type="match status" value="1"/>
</dbReference>
<feature type="active site" description="Proton donor" evidence="10 11">
    <location>
        <position position="463"/>
    </location>
</feature>
<dbReference type="Pfam" id="PF00128">
    <property type="entry name" value="Alpha-amylase"/>
    <property type="match status" value="1"/>
</dbReference>
<dbReference type="GO" id="GO:0003844">
    <property type="term" value="F:1,4-alpha-glucan branching enzyme activity"/>
    <property type="evidence" value="ECO:0007669"/>
    <property type="project" value="UniProtKB-UniRule"/>
</dbReference>
<evidence type="ECO:0000256" key="5">
    <source>
        <dbReference type="ARBA" id="ARBA00022600"/>
    </source>
</evidence>
<dbReference type="InterPro" id="IPR006047">
    <property type="entry name" value="GH13_cat_dom"/>
</dbReference>
<dbReference type="Pfam" id="PF02806">
    <property type="entry name" value="Alpha-amylase_C"/>
    <property type="match status" value="1"/>
</dbReference>
<dbReference type="OrthoDB" id="9800174at2"/>
<evidence type="ECO:0000256" key="4">
    <source>
        <dbReference type="ARBA" id="ARBA00009000"/>
    </source>
</evidence>
<dbReference type="InterPro" id="IPR006407">
    <property type="entry name" value="GlgB"/>
</dbReference>
<dbReference type="PANTHER" id="PTHR43651:SF3">
    <property type="entry name" value="1,4-ALPHA-GLUCAN-BRANCHING ENZYME"/>
    <property type="match status" value="1"/>
</dbReference>
<dbReference type="InterPro" id="IPR017853">
    <property type="entry name" value="GH"/>
</dbReference>
<dbReference type="SUPFAM" id="SSF51445">
    <property type="entry name" value="(Trans)glycosidases"/>
    <property type="match status" value="1"/>
</dbReference>
<evidence type="ECO:0000259" key="12">
    <source>
        <dbReference type="SMART" id="SM00642"/>
    </source>
</evidence>
<evidence type="ECO:0000256" key="6">
    <source>
        <dbReference type="ARBA" id="ARBA00022676"/>
    </source>
</evidence>